<gene>
    <name evidence="1" type="ORF">E2C01_054158</name>
</gene>
<dbReference type="AlphaFoldDB" id="A0A5B7GMC1"/>
<comment type="caution">
    <text evidence="1">The sequence shown here is derived from an EMBL/GenBank/DDBJ whole genome shotgun (WGS) entry which is preliminary data.</text>
</comment>
<keyword evidence="2" id="KW-1185">Reference proteome</keyword>
<organism evidence="1 2">
    <name type="scientific">Portunus trituberculatus</name>
    <name type="common">Swimming crab</name>
    <name type="synonym">Neptunus trituberculatus</name>
    <dbReference type="NCBI Taxonomy" id="210409"/>
    <lineage>
        <taxon>Eukaryota</taxon>
        <taxon>Metazoa</taxon>
        <taxon>Ecdysozoa</taxon>
        <taxon>Arthropoda</taxon>
        <taxon>Crustacea</taxon>
        <taxon>Multicrustacea</taxon>
        <taxon>Malacostraca</taxon>
        <taxon>Eumalacostraca</taxon>
        <taxon>Eucarida</taxon>
        <taxon>Decapoda</taxon>
        <taxon>Pleocyemata</taxon>
        <taxon>Brachyura</taxon>
        <taxon>Eubrachyura</taxon>
        <taxon>Portunoidea</taxon>
        <taxon>Portunidae</taxon>
        <taxon>Portuninae</taxon>
        <taxon>Portunus</taxon>
    </lineage>
</organism>
<sequence length="159" mass="17879">MMVRYWKTSPDLPFPHQTVKRICRTYPCFGVLMCYLKSGLYSIRGQSHIRVLVYPCPISYPVLIPRGMILHRRLYPESSHPHLHSPRVVHSTAPRCPEVTERGTSVARQTGSVVDARVLLCSHCSCCGEPDSLWFLPSPADLTLAICNLSTHSQPLHAS</sequence>
<evidence type="ECO:0000313" key="2">
    <source>
        <dbReference type="Proteomes" id="UP000324222"/>
    </source>
</evidence>
<proteinExistence type="predicted"/>
<reference evidence="1 2" key="1">
    <citation type="submission" date="2019-05" db="EMBL/GenBank/DDBJ databases">
        <title>Another draft genome of Portunus trituberculatus and its Hox gene families provides insights of decapod evolution.</title>
        <authorList>
            <person name="Jeong J.-H."/>
            <person name="Song I."/>
            <person name="Kim S."/>
            <person name="Choi T."/>
            <person name="Kim D."/>
            <person name="Ryu S."/>
            <person name="Kim W."/>
        </authorList>
    </citation>
    <scope>NUCLEOTIDE SEQUENCE [LARGE SCALE GENOMIC DNA]</scope>
    <source>
        <tissue evidence="1">Muscle</tissue>
    </source>
</reference>
<evidence type="ECO:0000313" key="1">
    <source>
        <dbReference type="EMBL" id="MPC60122.1"/>
    </source>
</evidence>
<protein>
    <submittedName>
        <fullName evidence="1">Uncharacterized protein</fullName>
    </submittedName>
</protein>
<dbReference type="Proteomes" id="UP000324222">
    <property type="component" value="Unassembled WGS sequence"/>
</dbReference>
<accession>A0A5B7GMC1</accession>
<dbReference type="EMBL" id="VSRR010017202">
    <property type="protein sequence ID" value="MPC60122.1"/>
    <property type="molecule type" value="Genomic_DNA"/>
</dbReference>
<name>A0A5B7GMC1_PORTR</name>